<reference evidence="1 2" key="1">
    <citation type="submission" date="2018-03" db="EMBL/GenBank/DDBJ databases">
        <title>Diversity of phytobeneficial traits revealed by whole-genome analysis of worldwide-isolated phenazine-producing Pseudomonas spp.</title>
        <authorList>
            <person name="Biessy A."/>
            <person name="Novinscak A."/>
            <person name="Blom J."/>
            <person name="Leger G."/>
            <person name="Thomashow L.S."/>
            <person name="Cazorla F.M."/>
            <person name="Josic D."/>
            <person name="Filion M."/>
        </authorList>
    </citation>
    <scope>NUCLEOTIDE SEQUENCE [LARGE SCALE GENOMIC DNA]</scope>
    <source>
        <strain evidence="1 2">30B</strain>
    </source>
</reference>
<sequence>MDIHQGREAPTDHRPAGCVRYHHLAGQQLAAGWRARHMGNRPVDGAAVHLGIFETQPVTPLAAKPKTLPIGGNANKTQGHGRWLNAEYIHAERADSQHHCGALSLCIPAYRAIVDARLTQR</sequence>
<accession>A0A3G7UFI2</accession>
<gene>
    <name evidence="1" type="ORF">C4K03_6060</name>
</gene>
<dbReference type="EMBL" id="CP027754">
    <property type="protein sequence ID" value="AZE58167.1"/>
    <property type="molecule type" value="Genomic_DNA"/>
</dbReference>
<dbReference type="AlphaFoldDB" id="A0A3G7UFI2"/>
<organism evidence="1 2">
    <name type="scientific">Pseudomonas synxantha</name>
    <dbReference type="NCBI Taxonomy" id="47883"/>
    <lineage>
        <taxon>Bacteria</taxon>
        <taxon>Pseudomonadati</taxon>
        <taxon>Pseudomonadota</taxon>
        <taxon>Gammaproteobacteria</taxon>
        <taxon>Pseudomonadales</taxon>
        <taxon>Pseudomonadaceae</taxon>
        <taxon>Pseudomonas</taxon>
    </lineage>
</organism>
<evidence type="ECO:0000313" key="1">
    <source>
        <dbReference type="EMBL" id="AZE58167.1"/>
    </source>
</evidence>
<protein>
    <submittedName>
        <fullName evidence="1">Uncharacterized protein</fullName>
    </submittedName>
</protein>
<proteinExistence type="predicted"/>
<name>A0A3G7UFI2_9PSED</name>
<evidence type="ECO:0000313" key="2">
    <source>
        <dbReference type="Proteomes" id="UP000268696"/>
    </source>
</evidence>
<dbReference type="Proteomes" id="UP000268696">
    <property type="component" value="Chromosome"/>
</dbReference>